<keyword evidence="12 21" id="KW-1133">Transmembrane helix</keyword>
<dbReference type="PANTHER" id="PTHR11533">
    <property type="entry name" value="PROTEASE M1 ZINC METALLOPROTEASE"/>
    <property type="match status" value="1"/>
</dbReference>
<dbReference type="GO" id="GO:0005886">
    <property type="term" value="C:plasma membrane"/>
    <property type="evidence" value="ECO:0007669"/>
    <property type="project" value="UniProtKB-SubCell"/>
</dbReference>
<evidence type="ECO:0000313" key="25">
    <source>
        <dbReference type="EMBL" id="KAK3599711.1"/>
    </source>
</evidence>
<evidence type="ECO:0000256" key="15">
    <source>
        <dbReference type="ARBA" id="ARBA00023157"/>
    </source>
</evidence>
<accession>A0AAE0SXF9</accession>
<dbReference type="InterPro" id="IPR024571">
    <property type="entry name" value="ERAP1-like_C_dom"/>
</dbReference>
<dbReference type="InterPro" id="IPR001930">
    <property type="entry name" value="Peptidase_M1"/>
</dbReference>
<dbReference type="InterPro" id="IPR050344">
    <property type="entry name" value="Peptidase_M1_aminopeptidases"/>
</dbReference>
<dbReference type="GO" id="GO:0008270">
    <property type="term" value="F:zinc ion binding"/>
    <property type="evidence" value="ECO:0007669"/>
    <property type="project" value="InterPro"/>
</dbReference>
<dbReference type="SUPFAM" id="SSF55486">
    <property type="entry name" value="Metalloproteases ('zincins'), catalytic domain"/>
    <property type="match status" value="1"/>
</dbReference>
<dbReference type="GO" id="GO:0043171">
    <property type="term" value="P:peptide catabolic process"/>
    <property type="evidence" value="ECO:0007669"/>
    <property type="project" value="TreeGrafter"/>
</dbReference>
<keyword evidence="7 21" id="KW-0812">Transmembrane</keyword>
<evidence type="ECO:0000256" key="1">
    <source>
        <dbReference type="ARBA" id="ARBA00004236"/>
    </source>
</evidence>
<dbReference type="Gene3D" id="2.60.40.1730">
    <property type="entry name" value="tricorn interacting facor f3 domain"/>
    <property type="match status" value="1"/>
</dbReference>
<dbReference type="FunFam" id="2.60.40.1730:FF:000012">
    <property type="entry name" value="Aminopeptidase N"/>
    <property type="match status" value="1"/>
</dbReference>
<keyword evidence="14 21" id="KW-0472">Membrane</keyword>
<dbReference type="Pfam" id="PF11838">
    <property type="entry name" value="ERAP1_C"/>
    <property type="match status" value="1"/>
</dbReference>
<evidence type="ECO:0000256" key="18">
    <source>
        <dbReference type="PIRSR" id="PIRSR634016-3"/>
    </source>
</evidence>
<dbReference type="SUPFAM" id="SSF63737">
    <property type="entry name" value="Leukotriene A4 hydrolase N-terminal domain"/>
    <property type="match status" value="1"/>
</dbReference>
<dbReference type="Gene3D" id="1.25.50.20">
    <property type="match status" value="1"/>
</dbReference>
<dbReference type="InterPro" id="IPR014782">
    <property type="entry name" value="Peptidase_M1_dom"/>
</dbReference>
<protein>
    <recommendedName>
        <fullName evidence="27">Aminopeptidase</fullName>
    </recommendedName>
</protein>
<evidence type="ECO:0000259" key="24">
    <source>
        <dbReference type="Pfam" id="PF17900"/>
    </source>
</evidence>
<evidence type="ECO:0000313" key="26">
    <source>
        <dbReference type="Proteomes" id="UP001195483"/>
    </source>
</evidence>
<dbReference type="Proteomes" id="UP001195483">
    <property type="component" value="Unassembled WGS sequence"/>
</dbReference>
<comment type="subcellular location">
    <subcellularLocation>
        <location evidence="1">Cell membrane</location>
    </subcellularLocation>
    <subcellularLocation>
        <location evidence="2">Membrane</location>
        <topology evidence="2">Single-pass type II membrane protein</topology>
    </subcellularLocation>
</comment>
<organism evidence="25 26">
    <name type="scientific">Potamilus streckersoni</name>
    <dbReference type="NCBI Taxonomy" id="2493646"/>
    <lineage>
        <taxon>Eukaryota</taxon>
        <taxon>Metazoa</taxon>
        <taxon>Spiralia</taxon>
        <taxon>Lophotrochozoa</taxon>
        <taxon>Mollusca</taxon>
        <taxon>Bivalvia</taxon>
        <taxon>Autobranchia</taxon>
        <taxon>Heteroconchia</taxon>
        <taxon>Palaeoheterodonta</taxon>
        <taxon>Unionida</taxon>
        <taxon>Unionoidea</taxon>
        <taxon>Unionidae</taxon>
        <taxon>Ambleminae</taxon>
        <taxon>Lampsilini</taxon>
        <taxon>Potamilus</taxon>
    </lineage>
</organism>
<dbReference type="Pfam" id="PF01433">
    <property type="entry name" value="Peptidase_M1"/>
    <property type="match status" value="1"/>
</dbReference>
<keyword evidence="5" id="KW-1003">Cell membrane</keyword>
<dbReference type="EMBL" id="JAEAOA010002176">
    <property type="protein sequence ID" value="KAK3599711.1"/>
    <property type="molecule type" value="Genomic_DNA"/>
</dbReference>
<keyword evidence="4" id="KW-0031">Aminopeptidase</keyword>
<dbReference type="GO" id="GO:0042277">
    <property type="term" value="F:peptide binding"/>
    <property type="evidence" value="ECO:0007669"/>
    <property type="project" value="TreeGrafter"/>
</dbReference>
<dbReference type="FunFam" id="1.10.390.10:FF:000001">
    <property type="entry name" value="Aminopeptidase"/>
    <property type="match status" value="1"/>
</dbReference>
<evidence type="ECO:0000256" key="13">
    <source>
        <dbReference type="ARBA" id="ARBA00023049"/>
    </source>
</evidence>
<keyword evidence="6" id="KW-0645">Protease</keyword>
<evidence type="ECO:0000256" key="4">
    <source>
        <dbReference type="ARBA" id="ARBA00022438"/>
    </source>
</evidence>
<dbReference type="GO" id="GO:0005615">
    <property type="term" value="C:extracellular space"/>
    <property type="evidence" value="ECO:0007669"/>
    <property type="project" value="TreeGrafter"/>
</dbReference>
<evidence type="ECO:0000256" key="8">
    <source>
        <dbReference type="ARBA" id="ARBA00022723"/>
    </source>
</evidence>
<comment type="similarity">
    <text evidence="3">Belongs to the peptidase M1 family.</text>
</comment>
<keyword evidence="11" id="KW-0735">Signal-anchor</keyword>
<dbReference type="PRINTS" id="PR00756">
    <property type="entry name" value="ALADIPTASE"/>
</dbReference>
<dbReference type="PANTHER" id="PTHR11533:SF294">
    <property type="entry name" value="THYROTROPIN-RELEASING HORMONE-DEGRADING ECTOENZYME"/>
    <property type="match status" value="1"/>
</dbReference>
<evidence type="ECO:0000256" key="3">
    <source>
        <dbReference type="ARBA" id="ARBA00010136"/>
    </source>
</evidence>
<dbReference type="Gene3D" id="2.60.40.1910">
    <property type="match status" value="1"/>
</dbReference>
<dbReference type="Gene3D" id="1.10.390.10">
    <property type="entry name" value="Neutral Protease Domain 2"/>
    <property type="match status" value="1"/>
</dbReference>
<dbReference type="InterPro" id="IPR027268">
    <property type="entry name" value="Peptidase_M4/M1_CTD_sf"/>
</dbReference>
<evidence type="ECO:0000256" key="5">
    <source>
        <dbReference type="ARBA" id="ARBA00022475"/>
    </source>
</evidence>
<evidence type="ECO:0000256" key="6">
    <source>
        <dbReference type="ARBA" id="ARBA00022670"/>
    </source>
</evidence>
<comment type="caution">
    <text evidence="25">The sequence shown here is derived from an EMBL/GenBank/DDBJ whole genome shotgun (WGS) entry which is preliminary data.</text>
</comment>
<reference evidence="25" key="3">
    <citation type="submission" date="2023-05" db="EMBL/GenBank/DDBJ databases">
        <authorList>
            <person name="Smith C.H."/>
        </authorList>
    </citation>
    <scope>NUCLEOTIDE SEQUENCE</scope>
    <source>
        <strain evidence="25">CHS0354</strain>
        <tissue evidence="25">Mantle</tissue>
    </source>
</reference>
<feature type="binding site" evidence="18">
    <location>
        <position position="465"/>
    </location>
    <ligand>
        <name>Zn(2+)</name>
        <dbReference type="ChEBI" id="CHEBI:29105"/>
        <note>catalytic</note>
    </ligand>
</feature>
<dbReference type="InterPro" id="IPR042097">
    <property type="entry name" value="Aminopeptidase_N-like_N_sf"/>
</dbReference>
<keyword evidence="13" id="KW-0482">Metalloprotease</keyword>
<dbReference type="GO" id="GO:0006508">
    <property type="term" value="P:proteolysis"/>
    <property type="evidence" value="ECO:0007669"/>
    <property type="project" value="UniProtKB-KW"/>
</dbReference>
<feature type="domain" description="Aminopeptidase N-like N-terminal" evidence="24">
    <location>
        <begin position="161"/>
        <end position="354"/>
    </location>
</feature>
<evidence type="ECO:0000256" key="10">
    <source>
        <dbReference type="ARBA" id="ARBA00022833"/>
    </source>
</evidence>
<evidence type="ECO:0000256" key="9">
    <source>
        <dbReference type="ARBA" id="ARBA00022801"/>
    </source>
</evidence>
<evidence type="ECO:0000259" key="22">
    <source>
        <dbReference type="Pfam" id="PF01433"/>
    </source>
</evidence>
<dbReference type="InterPro" id="IPR045357">
    <property type="entry name" value="Aminopeptidase_N-like_N"/>
</dbReference>
<feature type="active site" description="Proton acceptor" evidence="17">
    <location>
        <position position="462"/>
    </location>
</feature>
<dbReference type="FunFam" id="2.60.40.1910:FF:000006">
    <property type="entry name" value="Aminopeptidase"/>
    <property type="match status" value="1"/>
</dbReference>
<comment type="cofactor">
    <cofactor evidence="18">
        <name>Zn(2+)</name>
        <dbReference type="ChEBI" id="CHEBI:29105"/>
    </cofactor>
    <text evidence="18">Binds 1 zinc ion per subunit.</text>
</comment>
<evidence type="ECO:0000256" key="16">
    <source>
        <dbReference type="ARBA" id="ARBA00023180"/>
    </source>
</evidence>
<feature type="region of interest" description="Disordered" evidence="20">
    <location>
        <begin position="122"/>
        <end position="150"/>
    </location>
</feature>
<feature type="compositionally biased region" description="Low complexity" evidence="20">
    <location>
        <begin position="122"/>
        <end position="145"/>
    </location>
</feature>
<reference evidence="25" key="1">
    <citation type="journal article" date="2021" name="Genome Biol. Evol.">
        <title>A High-Quality Reference Genome for a Parasitic Bivalve with Doubly Uniparental Inheritance (Bivalvia: Unionida).</title>
        <authorList>
            <person name="Smith C.H."/>
        </authorList>
    </citation>
    <scope>NUCLEOTIDE SEQUENCE</scope>
    <source>
        <strain evidence="25">CHS0354</strain>
    </source>
</reference>
<dbReference type="InterPro" id="IPR034016">
    <property type="entry name" value="M1_APN-typ"/>
</dbReference>
<evidence type="ECO:0008006" key="27">
    <source>
        <dbReference type="Google" id="ProtNLM"/>
    </source>
</evidence>
<dbReference type="AlphaFoldDB" id="A0AAE0SXF9"/>
<feature type="domain" description="Peptidase M1 membrane alanine aminopeptidase" evidence="22">
    <location>
        <begin position="389"/>
        <end position="611"/>
    </location>
</feature>
<dbReference type="Pfam" id="PF17900">
    <property type="entry name" value="Peptidase_M1_N"/>
    <property type="match status" value="1"/>
</dbReference>
<evidence type="ECO:0000259" key="23">
    <source>
        <dbReference type="Pfam" id="PF11838"/>
    </source>
</evidence>
<keyword evidence="10 18" id="KW-0862">Zinc</keyword>
<keyword evidence="8 18" id="KW-0479">Metal-binding</keyword>
<evidence type="ECO:0000256" key="11">
    <source>
        <dbReference type="ARBA" id="ARBA00022968"/>
    </source>
</evidence>
<dbReference type="GO" id="GO:0005737">
    <property type="term" value="C:cytoplasm"/>
    <property type="evidence" value="ECO:0007669"/>
    <property type="project" value="TreeGrafter"/>
</dbReference>
<evidence type="ECO:0000256" key="14">
    <source>
        <dbReference type="ARBA" id="ARBA00023136"/>
    </source>
</evidence>
<feature type="binding site" evidence="18">
    <location>
        <position position="461"/>
    </location>
    <ligand>
        <name>Zn(2+)</name>
        <dbReference type="ChEBI" id="CHEBI:29105"/>
        <note>catalytic</note>
    </ligand>
</feature>
<evidence type="ECO:0000256" key="2">
    <source>
        <dbReference type="ARBA" id="ARBA00004606"/>
    </source>
</evidence>
<evidence type="ECO:0000256" key="17">
    <source>
        <dbReference type="PIRSR" id="PIRSR634016-1"/>
    </source>
</evidence>
<name>A0AAE0SXF9_9BIVA</name>
<sequence>MGADAYEMKSFSSEVSFTPGNEGKRGCYVSTAMGFALALIAVLIAVGVGIIVHFAGDKGTFQCHCTFPGSNGDSSAIVGDKSTTKEPNLPTVTPSIDQCIKWITEGNQAICNACPVPTTAATSSTRTPASTLTPAATTMPSTPTPTEKPRVTDVRLPTAVKPILYTVELQPDMYGNTTSNFKFNGSLTLDVLCINETRNITLHMKQLNITGKISVMEVIDKVELFNGTETIDAAREFLILHLKSNLQSGHTYTVIIDQFEGPLKDDLHGLYLSRYQNGIGQTVYLVTTFLAPTDARKVLPCMDEPAIKARFDVTLVHKQGMTALSNMPIMQTESRDGGWVADHFQRTPAMSTYLLAFIICDFDVLTKTASGNVTYGAWARPAAIQQANYSLDVGVKILEYFEDYFDVEYPLPKQDMIAIPDFSAGAMENWGLITYRETAMLYEEGVSSAGNKQRVAVVVSHELAHQWFGNLVTPSWWDDLWLNEGFASFVEYMGVDHVHPDWKMFEQIVIDDVQDVFNFDGLVSSHPVYVPVSHPDEINEIFDRISYGKGASIIRMMRFFLGEETFRKGLTSYLNKRRYGAAFHDDLWNALTQQSQVENKPVNVKDIMDTWVLQMNYPTVHVKVESTNTLTLTQTRYLRDPNATDPLKYNSSFGYKWEIPFTFTTSIQKNFNQTDADVKWFHQNISTMTLTNVNVPIPDNNTASPQWIIGNVMQYGYYRVNYELNNWNALIKQLNTSHTDIHTINRAQIINDGWNLAKSGEVDMLIALRMLEYLNKEDEYIPWSAAVSELNFVNTMLKRHALYGKFSTFMLKKLQEPFSRTGLNNTGATHLASYYRSLIVGQACSYGNKECRDAAKQYFGEWMRTDVNTIDPGLKSTVYCTAIEDGGQDEWEFAYNKYKTANLAAEQSRLLSAMSCSKHTWILSRYLEMALMDGGDIRRQDAVSVIVWISRNSVGRALAWDFFRERFQSLLDKFNMAFAMPTIIEGITASFNRDFELQQLKDFMAKFPNLGAGERAFEQAVEKTKSNIQWMTKNIPIIDDWLKI</sequence>
<evidence type="ECO:0000256" key="21">
    <source>
        <dbReference type="SAM" id="Phobius"/>
    </source>
</evidence>
<evidence type="ECO:0000256" key="19">
    <source>
        <dbReference type="PIRSR" id="PIRSR634016-4"/>
    </source>
</evidence>
<evidence type="ECO:0000256" key="7">
    <source>
        <dbReference type="ARBA" id="ARBA00022692"/>
    </source>
</evidence>
<feature type="transmembrane region" description="Helical" evidence="21">
    <location>
        <begin position="34"/>
        <end position="56"/>
    </location>
</feature>
<proteinExistence type="inferred from homology"/>
<gene>
    <name evidence="25" type="ORF">CHS0354_037183</name>
</gene>
<dbReference type="CDD" id="cd09601">
    <property type="entry name" value="M1_APN-Q_like"/>
    <property type="match status" value="1"/>
</dbReference>
<dbReference type="FunFam" id="1.25.50.20:FF:000001">
    <property type="entry name" value="Aminopeptidase"/>
    <property type="match status" value="1"/>
</dbReference>
<feature type="domain" description="ERAP1-like C-terminal" evidence="23">
    <location>
        <begin position="707"/>
        <end position="1025"/>
    </location>
</feature>
<dbReference type="GO" id="GO:0070006">
    <property type="term" value="F:metalloaminopeptidase activity"/>
    <property type="evidence" value="ECO:0007669"/>
    <property type="project" value="TreeGrafter"/>
</dbReference>
<keyword evidence="9" id="KW-0378">Hydrolase</keyword>
<evidence type="ECO:0000256" key="20">
    <source>
        <dbReference type="SAM" id="MobiDB-lite"/>
    </source>
</evidence>
<keyword evidence="26" id="KW-1185">Reference proteome</keyword>
<keyword evidence="15" id="KW-1015">Disulfide bond</keyword>
<feature type="binding site" evidence="18">
    <location>
        <position position="484"/>
    </location>
    <ligand>
        <name>Zn(2+)</name>
        <dbReference type="ChEBI" id="CHEBI:29105"/>
        <note>catalytic</note>
    </ligand>
</feature>
<keyword evidence="16" id="KW-0325">Glycoprotein</keyword>
<feature type="site" description="Transition state stabilizer" evidence="19">
    <location>
        <position position="547"/>
    </location>
</feature>
<reference evidence="25" key="2">
    <citation type="journal article" date="2021" name="Genome Biol. Evol.">
        <title>Developing a high-quality reference genome for a parasitic bivalve with doubly uniparental inheritance (Bivalvia: Unionida).</title>
        <authorList>
            <person name="Smith C.H."/>
        </authorList>
    </citation>
    <scope>NUCLEOTIDE SEQUENCE</scope>
    <source>
        <strain evidence="25">CHS0354</strain>
        <tissue evidence="25">Mantle</tissue>
    </source>
</reference>
<evidence type="ECO:0000256" key="12">
    <source>
        <dbReference type="ARBA" id="ARBA00022989"/>
    </source>
</evidence>